<dbReference type="InterPro" id="IPR037053">
    <property type="entry name" value="Phage_tail_collar_dom_sf"/>
</dbReference>
<dbReference type="Gene3D" id="3.90.1340.10">
    <property type="entry name" value="Phage tail collar domain"/>
    <property type="match status" value="1"/>
</dbReference>
<proteinExistence type="predicted"/>
<comment type="caution">
    <text evidence="2">The sequence shown here is derived from an EMBL/GenBank/DDBJ whole genome shotgun (WGS) entry which is preliminary data.</text>
</comment>
<protein>
    <submittedName>
        <fullName evidence="2">Microcystin-dependent protein</fullName>
    </submittedName>
</protein>
<dbReference type="SUPFAM" id="SSF88874">
    <property type="entry name" value="Receptor-binding domain of short tail fibre protein gp12"/>
    <property type="match status" value="1"/>
</dbReference>
<evidence type="ECO:0000313" key="2">
    <source>
        <dbReference type="EMBL" id="SMP68462.1"/>
    </source>
</evidence>
<gene>
    <name evidence="2" type="ORF">SAMN06296020_1177</name>
</gene>
<keyword evidence="3" id="KW-1185">Reference proteome</keyword>
<feature type="domain" description="Phage tail collar" evidence="1">
    <location>
        <begin position="31"/>
        <end position="86"/>
    </location>
</feature>
<sequence length="210" mass="22161">MKKKISGMIIITILLCSLFTLQTWANEAYLGEIRIFAGNFAPKGWALCNGQLLPINQNQALFALLGTTYGGDGVTTFALPDLRDRVAIGAGDGYNVGDKGGSATVTLIPANLPAHSHTAEVTADVTGTIEYTNNEGNTPLPGGHMLARGDKNERIYSDNATPTDGINLEVTIDPQISTSAVGGGQPVNNMMPSLGLNYMIAMQGIFPSFD</sequence>
<evidence type="ECO:0000313" key="3">
    <source>
        <dbReference type="Proteomes" id="UP001158066"/>
    </source>
</evidence>
<dbReference type="InterPro" id="IPR011083">
    <property type="entry name" value="Phage_tail_collar_dom"/>
</dbReference>
<dbReference type="Pfam" id="PF07484">
    <property type="entry name" value="Collar"/>
    <property type="match status" value="1"/>
</dbReference>
<dbReference type="Proteomes" id="UP001158066">
    <property type="component" value="Unassembled WGS sequence"/>
</dbReference>
<dbReference type="RefSeq" id="WP_283410502.1">
    <property type="nucleotide sequence ID" value="NZ_FXUF01000017.1"/>
</dbReference>
<dbReference type="EMBL" id="FXUF01000017">
    <property type="protein sequence ID" value="SMP68462.1"/>
    <property type="molecule type" value="Genomic_DNA"/>
</dbReference>
<name>A0AA45WYI7_9CLOT</name>
<organism evidence="2 3">
    <name type="scientific">Anoxynatronum buryatiense</name>
    <dbReference type="NCBI Taxonomy" id="489973"/>
    <lineage>
        <taxon>Bacteria</taxon>
        <taxon>Bacillati</taxon>
        <taxon>Bacillota</taxon>
        <taxon>Clostridia</taxon>
        <taxon>Eubacteriales</taxon>
        <taxon>Clostridiaceae</taxon>
        <taxon>Anoxynatronum</taxon>
    </lineage>
</organism>
<accession>A0AA45WYI7</accession>
<evidence type="ECO:0000259" key="1">
    <source>
        <dbReference type="Pfam" id="PF07484"/>
    </source>
</evidence>
<reference evidence="2" key="1">
    <citation type="submission" date="2017-05" db="EMBL/GenBank/DDBJ databases">
        <authorList>
            <person name="Varghese N."/>
            <person name="Submissions S."/>
        </authorList>
    </citation>
    <scope>NUCLEOTIDE SEQUENCE</scope>
    <source>
        <strain evidence="2">Su22</strain>
    </source>
</reference>
<dbReference type="AlphaFoldDB" id="A0AA45WYI7"/>